<dbReference type="InterPro" id="IPR041492">
    <property type="entry name" value="HAD_2"/>
</dbReference>
<dbReference type="Gene3D" id="3.40.50.1000">
    <property type="entry name" value="HAD superfamily/HAD-like"/>
    <property type="match status" value="1"/>
</dbReference>
<protein>
    <submittedName>
        <fullName evidence="2">Pseudouridine-5'-phosphatase</fullName>
    </submittedName>
</protein>
<dbReference type="SFLD" id="SFLDG01129">
    <property type="entry name" value="C1.5:_HAD__Beta-PGM__Phosphata"/>
    <property type="match status" value="1"/>
</dbReference>
<dbReference type="NCBIfam" id="TIGR01509">
    <property type="entry name" value="HAD-SF-IA-v3"/>
    <property type="match status" value="1"/>
</dbReference>
<dbReference type="SUPFAM" id="SSF56784">
    <property type="entry name" value="HAD-like"/>
    <property type="match status" value="1"/>
</dbReference>
<dbReference type="PANTHER" id="PTHR18901:SF38">
    <property type="entry name" value="PSEUDOURIDINE-5'-PHOSPHATASE"/>
    <property type="match status" value="1"/>
</dbReference>
<sequence>MSVWPHPIKAVIFDCDGTILDTLPIYFQTNDKILGFKYPRELSKQTCGKSEIEICRIIVNHFNLPMTPQEYLDKRNEILNDTLPNSELIPHVDDLIKKLKSMGLKMSVATSSFRRLHELKTKNHRDLFSLFDYEICGDDVKNAKPAPDSFLLAASKMCCLKPENVLVFEDATTGVKAANNANMPVVVYHKDNEDFRSNLESNEAKPTVILEKFENFDYSLFNWQP</sequence>
<accession>A0ABR2HX19</accession>
<reference evidence="2 3" key="1">
    <citation type="submission" date="2024-04" db="EMBL/GenBank/DDBJ databases">
        <title>Tritrichomonas musculus Genome.</title>
        <authorList>
            <person name="Alves-Ferreira E."/>
            <person name="Grigg M."/>
            <person name="Lorenzi H."/>
            <person name="Galac M."/>
        </authorList>
    </citation>
    <scope>NUCLEOTIDE SEQUENCE [LARGE SCALE GENOMIC DNA]</scope>
    <source>
        <strain evidence="2 3">EAF2021</strain>
    </source>
</reference>
<evidence type="ECO:0000313" key="2">
    <source>
        <dbReference type="EMBL" id="KAK8854205.1"/>
    </source>
</evidence>
<dbReference type="InterPro" id="IPR023198">
    <property type="entry name" value="PGP-like_dom2"/>
</dbReference>
<comment type="caution">
    <text evidence="2">The sequence shown here is derived from an EMBL/GenBank/DDBJ whole genome shotgun (WGS) entry which is preliminary data.</text>
</comment>
<name>A0ABR2HX19_9EUKA</name>
<dbReference type="InterPro" id="IPR006439">
    <property type="entry name" value="HAD-SF_hydro_IA"/>
</dbReference>
<dbReference type="InterPro" id="IPR036412">
    <property type="entry name" value="HAD-like_sf"/>
</dbReference>
<dbReference type="Pfam" id="PF13419">
    <property type="entry name" value="HAD_2"/>
    <property type="match status" value="1"/>
</dbReference>
<keyword evidence="3" id="KW-1185">Reference proteome</keyword>
<dbReference type="InterPro" id="IPR023214">
    <property type="entry name" value="HAD_sf"/>
</dbReference>
<dbReference type="PANTHER" id="PTHR18901">
    <property type="entry name" value="2-DEOXYGLUCOSE-6-PHOSPHATE PHOSPHATASE 2"/>
    <property type="match status" value="1"/>
</dbReference>
<dbReference type="PRINTS" id="PR00413">
    <property type="entry name" value="HADHALOGNASE"/>
</dbReference>
<proteinExistence type="predicted"/>
<gene>
    <name evidence="2" type="ORF">M9Y10_016764</name>
    <name evidence="1" type="ORF">M9Y10_040363</name>
</gene>
<evidence type="ECO:0000313" key="3">
    <source>
        <dbReference type="Proteomes" id="UP001470230"/>
    </source>
</evidence>
<dbReference type="EMBL" id="JAPFFF010000658">
    <property type="protein sequence ID" value="KAK8833789.1"/>
    <property type="molecule type" value="Genomic_DNA"/>
</dbReference>
<dbReference type="EMBL" id="JAPFFF010000021">
    <property type="protein sequence ID" value="KAK8854205.1"/>
    <property type="molecule type" value="Genomic_DNA"/>
</dbReference>
<evidence type="ECO:0000313" key="1">
    <source>
        <dbReference type="EMBL" id="KAK8833789.1"/>
    </source>
</evidence>
<dbReference type="Gene3D" id="1.10.150.240">
    <property type="entry name" value="Putative phosphatase, domain 2"/>
    <property type="match status" value="1"/>
</dbReference>
<dbReference type="Proteomes" id="UP001470230">
    <property type="component" value="Unassembled WGS sequence"/>
</dbReference>
<dbReference type="SFLD" id="SFLDS00003">
    <property type="entry name" value="Haloacid_Dehalogenase"/>
    <property type="match status" value="1"/>
</dbReference>
<organism evidence="2 3">
    <name type="scientific">Tritrichomonas musculus</name>
    <dbReference type="NCBI Taxonomy" id="1915356"/>
    <lineage>
        <taxon>Eukaryota</taxon>
        <taxon>Metamonada</taxon>
        <taxon>Parabasalia</taxon>
        <taxon>Tritrichomonadida</taxon>
        <taxon>Tritrichomonadidae</taxon>
        <taxon>Tritrichomonas</taxon>
    </lineage>
</organism>